<keyword evidence="4" id="KW-1185">Reference proteome</keyword>
<organism evidence="3 4">
    <name type="scientific">Pandoraea apista</name>
    <dbReference type="NCBI Taxonomy" id="93218"/>
    <lineage>
        <taxon>Bacteria</taxon>
        <taxon>Pseudomonadati</taxon>
        <taxon>Pseudomonadota</taxon>
        <taxon>Betaproteobacteria</taxon>
        <taxon>Burkholderiales</taxon>
        <taxon>Burkholderiaceae</taxon>
        <taxon>Pandoraea</taxon>
    </lineage>
</organism>
<dbReference type="Proteomes" id="UP000270216">
    <property type="component" value="Unassembled WGS sequence"/>
</dbReference>
<comment type="caution">
    <text evidence="3">The sequence shown here is derived from an EMBL/GenBank/DDBJ whole genome shotgun (WGS) entry which is preliminary data.</text>
</comment>
<feature type="domain" description="PglD N-terminal" evidence="2">
    <location>
        <begin position="5"/>
        <end position="77"/>
    </location>
</feature>
<comment type="similarity">
    <text evidence="1">Belongs to the transferase hexapeptide repeat family.</text>
</comment>
<accession>A0ABX9ZNV5</accession>
<dbReference type="NCBIfam" id="TIGR03570">
    <property type="entry name" value="NeuD_NnaD"/>
    <property type="match status" value="1"/>
</dbReference>
<dbReference type="SUPFAM" id="SSF51161">
    <property type="entry name" value="Trimeric LpxA-like enzymes"/>
    <property type="match status" value="1"/>
</dbReference>
<protein>
    <submittedName>
        <fullName evidence="3">Acetyltransferase</fullName>
    </submittedName>
</protein>
<evidence type="ECO:0000256" key="1">
    <source>
        <dbReference type="ARBA" id="ARBA00007274"/>
    </source>
</evidence>
<dbReference type="PANTHER" id="PTHR43300:SF7">
    <property type="entry name" value="UDP-N-ACETYLBACILLOSAMINE N-ACETYLTRANSFERASE"/>
    <property type="match status" value="1"/>
</dbReference>
<sequence>MKKYVLVGGGGFCREMINWIRQLEGPAQGDVVGVVDDNPDCLARYNYGVPHIGTTAEYVPTDEVEVVLSVGRPKSRVVLSGMLLARNPQTRFATIIHPSAVIAASAQLGKGLIVCPHALISADAKVGDFVTVNACSSIGHDATVGDFCTLSAHVDLMGFSTLGSQSFAGSGARVMPSVVVGNECTLGAGSTAMRRLPDGMTLYAPPSKKM</sequence>
<reference evidence="3 4" key="1">
    <citation type="submission" date="2018-12" db="EMBL/GenBank/DDBJ databases">
        <title>Whole genome sequence of a Pandoraea apista isolate from a patient with cystic fibrosis.</title>
        <authorList>
            <person name="Kenna D.T."/>
            <person name="Turton J.F."/>
        </authorList>
    </citation>
    <scope>NUCLEOTIDE SEQUENCE [LARGE SCALE GENOMIC DNA]</scope>
    <source>
        <strain evidence="3 4">Pa13324</strain>
    </source>
</reference>
<evidence type="ECO:0000259" key="2">
    <source>
        <dbReference type="Pfam" id="PF17836"/>
    </source>
</evidence>
<dbReference type="CDD" id="cd03360">
    <property type="entry name" value="LbH_AT_putative"/>
    <property type="match status" value="1"/>
</dbReference>
<dbReference type="InterPro" id="IPR020019">
    <property type="entry name" value="AcTrfase_PglD-like"/>
</dbReference>
<dbReference type="InterPro" id="IPR050179">
    <property type="entry name" value="Trans_hexapeptide_repeat"/>
</dbReference>
<dbReference type="InterPro" id="IPR041561">
    <property type="entry name" value="PglD_N"/>
</dbReference>
<dbReference type="EMBL" id="RWHX01000021">
    <property type="protein sequence ID" value="RSK80513.1"/>
    <property type="molecule type" value="Genomic_DNA"/>
</dbReference>
<gene>
    <name evidence="3" type="ORF">EJE83_13065</name>
</gene>
<dbReference type="Gene3D" id="2.160.10.10">
    <property type="entry name" value="Hexapeptide repeat proteins"/>
    <property type="match status" value="1"/>
</dbReference>
<dbReference type="RefSeq" id="WP_107338229.1">
    <property type="nucleotide sequence ID" value="NZ_PYYA01000029.1"/>
</dbReference>
<name>A0ABX9ZNV5_9BURK</name>
<evidence type="ECO:0000313" key="3">
    <source>
        <dbReference type="EMBL" id="RSK80513.1"/>
    </source>
</evidence>
<dbReference type="InterPro" id="IPR011004">
    <property type="entry name" value="Trimer_LpxA-like_sf"/>
</dbReference>
<dbReference type="Pfam" id="PF17836">
    <property type="entry name" value="PglD_N"/>
    <property type="match status" value="1"/>
</dbReference>
<dbReference type="PANTHER" id="PTHR43300">
    <property type="entry name" value="ACETYLTRANSFERASE"/>
    <property type="match status" value="1"/>
</dbReference>
<dbReference type="Gene3D" id="3.40.50.20">
    <property type="match status" value="1"/>
</dbReference>
<evidence type="ECO:0000313" key="4">
    <source>
        <dbReference type="Proteomes" id="UP000270216"/>
    </source>
</evidence>
<proteinExistence type="inferred from homology"/>